<protein>
    <recommendedName>
        <fullName evidence="10">Xylanolytic transcriptional activator regulatory domain-containing protein</fullName>
    </recommendedName>
</protein>
<feature type="transmembrane region" description="Helical" evidence="9">
    <location>
        <begin position="430"/>
        <end position="450"/>
    </location>
</feature>
<dbReference type="GO" id="GO:0008270">
    <property type="term" value="F:zinc ion binding"/>
    <property type="evidence" value="ECO:0007669"/>
    <property type="project" value="InterPro"/>
</dbReference>
<organism evidence="11 12">
    <name type="scientific">Aspergillus felis</name>
    <dbReference type="NCBI Taxonomy" id="1287682"/>
    <lineage>
        <taxon>Eukaryota</taxon>
        <taxon>Fungi</taxon>
        <taxon>Dikarya</taxon>
        <taxon>Ascomycota</taxon>
        <taxon>Pezizomycotina</taxon>
        <taxon>Eurotiomycetes</taxon>
        <taxon>Eurotiomycetidae</taxon>
        <taxon>Eurotiales</taxon>
        <taxon>Aspergillaceae</taxon>
        <taxon>Aspergillus</taxon>
        <taxon>Aspergillus subgen. Fumigati</taxon>
    </lineage>
</organism>
<feature type="region of interest" description="Disordered" evidence="8">
    <location>
        <begin position="83"/>
        <end position="108"/>
    </location>
</feature>
<dbReference type="InterPro" id="IPR007219">
    <property type="entry name" value="XnlR_reg_dom"/>
</dbReference>
<feature type="domain" description="Xylanolytic transcriptional activator regulatory" evidence="10">
    <location>
        <begin position="225"/>
        <end position="298"/>
    </location>
</feature>
<evidence type="ECO:0000259" key="10">
    <source>
        <dbReference type="SMART" id="SM00906"/>
    </source>
</evidence>
<dbReference type="GO" id="GO:0045944">
    <property type="term" value="P:positive regulation of transcription by RNA polymerase II"/>
    <property type="evidence" value="ECO:0007669"/>
    <property type="project" value="TreeGrafter"/>
</dbReference>
<dbReference type="OrthoDB" id="9970124at2759"/>
<evidence type="ECO:0000256" key="6">
    <source>
        <dbReference type="ARBA" id="ARBA00023163"/>
    </source>
</evidence>
<keyword evidence="5" id="KW-0238">DNA-binding</keyword>
<proteinExistence type="predicted"/>
<accession>A0A8H6QE61</accession>
<dbReference type="Pfam" id="PF04082">
    <property type="entry name" value="Fungal_trans"/>
    <property type="match status" value="1"/>
</dbReference>
<reference evidence="11" key="1">
    <citation type="submission" date="2020-06" db="EMBL/GenBank/DDBJ databases">
        <title>Draft genome sequences of strains closely related to Aspergillus parafelis and Aspergillus hiratsukae.</title>
        <authorList>
            <person name="Dos Santos R.A.C."/>
            <person name="Rivero-Menendez O."/>
            <person name="Steenwyk J.L."/>
            <person name="Mead M.E."/>
            <person name="Goldman G.H."/>
            <person name="Alastruey-Izquierdo A."/>
            <person name="Rokas A."/>
        </authorList>
    </citation>
    <scope>NUCLEOTIDE SEQUENCE</scope>
    <source>
        <strain evidence="11">CNM-CM5623</strain>
    </source>
</reference>
<keyword evidence="6" id="KW-0804">Transcription</keyword>
<dbReference type="GO" id="GO:0043565">
    <property type="term" value="F:sequence-specific DNA binding"/>
    <property type="evidence" value="ECO:0007669"/>
    <property type="project" value="TreeGrafter"/>
</dbReference>
<dbReference type="EMBL" id="JACBAE010001218">
    <property type="protein sequence ID" value="KAF7170332.1"/>
    <property type="molecule type" value="Genomic_DNA"/>
</dbReference>
<evidence type="ECO:0000313" key="12">
    <source>
        <dbReference type="Proteomes" id="UP000654922"/>
    </source>
</evidence>
<evidence type="ECO:0000256" key="7">
    <source>
        <dbReference type="ARBA" id="ARBA00023242"/>
    </source>
</evidence>
<evidence type="ECO:0000256" key="4">
    <source>
        <dbReference type="ARBA" id="ARBA00023015"/>
    </source>
</evidence>
<dbReference type="GO" id="GO:0006351">
    <property type="term" value="P:DNA-templated transcription"/>
    <property type="evidence" value="ECO:0007669"/>
    <property type="project" value="InterPro"/>
</dbReference>
<evidence type="ECO:0000256" key="2">
    <source>
        <dbReference type="ARBA" id="ARBA00022723"/>
    </source>
</evidence>
<dbReference type="SMART" id="SM00906">
    <property type="entry name" value="Fungal_trans"/>
    <property type="match status" value="1"/>
</dbReference>
<dbReference type="GO" id="GO:0000981">
    <property type="term" value="F:DNA-binding transcription factor activity, RNA polymerase II-specific"/>
    <property type="evidence" value="ECO:0007669"/>
    <property type="project" value="TreeGrafter"/>
</dbReference>
<dbReference type="AlphaFoldDB" id="A0A8H6QE61"/>
<evidence type="ECO:0000256" key="1">
    <source>
        <dbReference type="ARBA" id="ARBA00004123"/>
    </source>
</evidence>
<name>A0A8H6QE61_9EURO</name>
<evidence type="ECO:0000256" key="5">
    <source>
        <dbReference type="ARBA" id="ARBA00023125"/>
    </source>
</evidence>
<keyword evidence="3" id="KW-0862">Zinc</keyword>
<comment type="caution">
    <text evidence="11">The sequence shown here is derived from an EMBL/GenBank/DDBJ whole genome shotgun (WGS) entry which is preliminary data.</text>
</comment>
<keyword evidence="9" id="KW-0472">Membrane</keyword>
<keyword evidence="9" id="KW-1133">Transmembrane helix</keyword>
<keyword evidence="4" id="KW-0805">Transcription regulation</keyword>
<dbReference type="CDD" id="cd12148">
    <property type="entry name" value="fungal_TF_MHR"/>
    <property type="match status" value="1"/>
</dbReference>
<evidence type="ECO:0000313" key="11">
    <source>
        <dbReference type="EMBL" id="KAF7170332.1"/>
    </source>
</evidence>
<keyword evidence="7" id="KW-0539">Nucleus</keyword>
<dbReference type="PANTHER" id="PTHR47782:SF12">
    <property type="entry name" value="ZN(II)2CYS6 TRANSCRIPTION FACTOR (EUROFUNG)"/>
    <property type="match status" value="1"/>
</dbReference>
<dbReference type="GO" id="GO:0005634">
    <property type="term" value="C:nucleus"/>
    <property type="evidence" value="ECO:0007669"/>
    <property type="project" value="UniProtKB-SubCell"/>
</dbReference>
<dbReference type="PANTHER" id="PTHR47782">
    <property type="entry name" value="ZN(II)2CYS6 TRANSCRIPTION FACTOR (EUROFUNG)-RELATED"/>
    <property type="match status" value="1"/>
</dbReference>
<dbReference type="InterPro" id="IPR052202">
    <property type="entry name" value="Yeast_MetPath_Reg"/>
</dbReference>
<evidence type="ECO:0000256" key="3">
    <source>
        <dbReference type="ARBA" id="ARBA00022833"/>
    </source>
</evidence>
<sequence length="587" mass="65536">MSKGALAQRIEILEAQLSDITERTPSASGDLPVHSPVALQAAPEERRPLTNGRVSAYFGPSSGVTITENLSRIVENAAWTDRSIPINDTEQQEPRSPATSIGQGKAVPPDDMVGMQLLEGYFSHMHMRLPFIDRAEILQLHARRSDSHGLSPQERYGMFKLFMVYAIGAAMLQVTERHDSTPPSAFFEKAIQIDDSLRDSISIAGIEGRMLMVLYELRSSSSSSVWYSIGLAMRICIDFGMHRETHYRSLRLHEAQLRRRLFWSVYVIERYVSWSLGRPFSIAEEEIDAQLPADTEVMINDDDKVNESANVADRAKIPTLGRFIATVRLQRIMSLIHTKIYRVDRDMSTLVPEISPLLASLEEYRLALPPLEPHEDDFIQMHWNNCIRALLQPFLSILNPEDGLIKTCLHASGQTCQFFKRLRQKNASGYSFLLVNAVFVAGLTMCFCLFRSPHLWTTSVANDLRACSSALFVMAERNPSLRKYRDGLENTINQAMDFVNEASSGSLCTPNQPTAGGEALQIPTLAILGDSGNPTASVLDSHAAPFSVEVRGHGDPLDVRNPFTGIFTEDFWTGDGFNLPLLNGFAW</sequence>
<dbReference type="Proteomes" id="UP000654922">
    <property type="component" value="Unassembled WGS sequence"/>
</dbReference>
<keyword evidence="2" id="KW-0479">Metal-binding</keyword>
<keyword evidence="9" id="KW-0812">Transmembrane</keyword>
<evidence type="ECO:0000256" key="9">
    <source>
        <dbReference type="SAM" id="Phobius"/>
    </source>
</evidence>
<comment type="subcellular location">
    <subcellularLocation>
        <location evidence="1">Nucleus</location>
    </subcellularLocation>
</comment>
<evidence type="ECO:0000256" key="8">
    <source>
        <dbReference type="SAM" id="MobiDB-lite"/>
    </source>
</evidence>
<gene>
    <name evidence="11" type="ORF">CNMCM5623_002776</name>
</gene>